<evidence type="ECO:0000313" key="3">
    <source>
        <dbReference type="WBParaSite" id="jg1798"/>
    </source>
</evidence>
<dbReference type="Proteomes" id="UP000887574">
    <property type="component" value="Unplaced"/>
</dbReference>
<feature type="region of interest" description="Disordered" evidence="1">
    <location>
        <begin position="1"/>
        <end position="65"/>
    </location>
</feature>
<feature type="compositionally biased region" description="Low complexity" evidence="1">
    <location>
        <begin position="44"/>
        <end position="60"/>
    </location>
</feature>
<sequence length="212" mass="22349">MAPTTVSPPTSNGYGGQYAPGHGSPLNSPSGKPPLPRRQISVDSSNGSGNPGGSIYSPPSQRANHIPKTAVTNHHHPLSISANDLSSPQDSFVLRHDAAGGGRRHPATSRPVSLTGCSDLQQSQTNFLNPSGHCSTSLLAEALQQIDQLAVELDSGLNKIDATYGGEGIAGTSSRLPPSYLALGEGIVRYRPQHQMQHQDNSHRPPPPPQRR</sequence>
<dbReference type="WBParaSite" id="jg1798">
    <property type="protein sequence ID" value="jg1798"/>
    <property type="gene ID" value="jg1798"/>
</dbReference>
<feature type="compositionally biased region" description="Polar residues" evidence="1">
    <location>
        <begin position="1"/>
        <end position="12"/>
    </location>
</feature>
<reference evidence="3" key="1">
    <citation type="submission" date="2022-11" db="UniProtKB">
        <authorList>
            <consortium name="WormBaseParasite"/>
        </authorList>
    </citation>
    <scope>IDENTIFICATION</scope>
</reference>
<evidence type="ECO:0000313" key="2">
    <source>
        <dbReference type="Proteomes" id="UP000887574"/>
    </source>
</evidence>
<name>A0A915DD63_9BILA</name>
<dbReference type="AlphaFoldDB" id="A0A915DD63"/>
<keyword evidence="2" id="KW-1185">Reference proteome</keyword>
<organism evidence="2 3">
    <name type="scientific">Ditylenchus dipsaci</name>
    <dbReference type="NCBI Taxonomy" id="166011"/>
    <lineage>
        <taxon>Eukaryota</taxon>
        <taxon>Metazoa</taxon>
        <taxon>Ecdysozoa</taxon>
        <taxon>Nematoda</taxon>
        <taxon>Chromadorea</taxon>
        <taxon>Rhabditida</taxon>
        <taxon>Tylenchina</taxon>
        <taxon>Tylenchomorpha</taxon>
        <taxon>Sphaerularioidea</taxon>
        <taxon>Anguinidae</taxon>
        <taxon>Anguininae</taxon>
        <taxon>Ditylenchus</taxon>
    </lineage>
</organism>
<protein>
    <submittedName>
        <fullName evidence="3">Uncharacterized protein</fullName>
    </submittedName>
</protein>
<evidence type="ECO:0000256" key="1">
    <source>
        <dbReference type="SAM" id="MobiDB-lite"/>
    </source>
</evidence>
<accession>A0A915DD63</accession>
<proteinExistence type="predicted"/>